<dbReference type="InterPro" id="IPR013846">
    <property type="entry name" value="mRNA_cap_enzyme_C"/>
</dbReference>
<dbReference type="InterPro" id="IPR012340">
    <property type="entry name" value="NA-bd_OB-fold"/>
</dbReference>
<dbReference type="GO" id="GO:0005524">
    <property type="term" value="F:ATP binding"/>
    <property type="evidence" value="ECO:0007669"/>
    <property type="project" value="InterPro"/>
</dbReference>
<feature type="domain" description="MRNA cap 0 methyltransferase" evidence="7">
    <location>
        <begin position="638"/>
        <end position="972"/>
    </location>
</feature>
<organism evidence="8">
    <name type="scientific">viral metagenome</name>
    <dbReference type="NCBI Taxonomy" id="1070528"/>
    <lineage>
        <taxon>unclassified sequences</taxon>
        <taxon>metagenomes</taxon>
        <taxon>organismal metagenomes</taxon>
    </lineage>
</organism>
<evidence type="ECO:0000256" key="1">
    <source>
        <dbReference type="ARBA" id="ARBA00022603"/>
    </source>
</evidence>
<dbReference type="Gene3D" id="3.40.50.150">
    <property type="entry name" value="Vaccinia Virus protein VP39"/>
    <property type="match status" value="1"/>
</dbReference>
<dbReference type="Gene3D" id="3.30.470.30">
    <property type="entry name" value="DNA ligase/mRNA capping enzyme"/>
    <property type="match status" value="1"/>
</dbReference>
<dbReference type="Pfam" id="PF03919">
    <property type="entry name" value="mRNA_cap_C"/>
    <property type="match status" value="1"/>
</dbReference>
<dbReference type="PANTHER" id="PTHR12189">
    <property type="entry name" value="MRNA GUANINE-7- METHYLTRANSFERASE"/>
    <property type="match status" value="1"/>
</dbReference>
<dbReference type="GO" id="GO:0004482">
    <property type="term" value="F:mRNA 5'-cap (guanine-N7-)-methyltransferase activity"/>
    <property type="evidence" value="ECO:0007669"/>
    <property type="project" value="InterPro"/>
</dbReference>
<dbReference type="SUPFAM" id="SSF56091">
    <property type="entry name" value="DNA ligase/mRNA capping enzyme, catalytic domain"/>
    <property type="match status" value="1"/>
</dbReference>
<dbReference type="SUPFAM" id="SSF50249">
    <property type="entry name" value="Nucleic acid-binding proteins"/>
    <property type="match status" value="1"/>
</dbReference>
<dbReference type="InterPro" id="IPR004971">
    <property type="entry name" value="mRNA_G-N7_MeTrfase_dom"/>
</dbReference>
<keyword evidence="3" id="KW-0808">Transferase</keyword>
<keyword evidence="6" id="KW-0506">mRNA capping</keyword>
<dbReference type="InterPro" id="IPR039753">
    <property type="entry name" value="RG7MT1"/>
</dbReference>
<evidence type="ECO:0000256" key="3">
    <source>
        <dbReference type="ARBA" id="ARBA00022679"/>
    </source>
</evidence>
<evidence type="ECO:0000256" key="5">
    <source>
        <dbReference type="ARBA" id="ARBA00022884"/>
    </source>
</evidence>
<dbReference type="EMBL" id="MN739095">
    <property type="protein sequence ID" value="QHS88361.1"/>
    <property type="molecule type" value="Genomic_DNA"/>
</dbReference>
<accession>A0A6C0B9G8</accession>
<dbReference type="PROSITE" id="PS51562">
    <property type="entry name" value="RNA_CAP0_MT"/>
    <property type="match status" value="1"/>
</dbReference>
<dbReference type="AlphaFoldDB" id="A0A6C0B9G8"/>
<dbReference type="GO" id="GO:0005634">
    <property type="term" value="C:nucleus"/>
    <property type="evidence" value="ECO:0007669"/>
    <property type="project" value="TreeGrafter"/>
</dbReference>
<dbReference type="PANTHER" id="PTHR12189:SF2">
    <property type="entry name" value="MRNA CAP GUANINE-N7 METHYLTRANSFERASE"/>
    <property type="match status" value="1"/>
</dbReference>
<evidence type="ECO:0000256" key="2">
    <source>
        <dbReference type="ARBA" id="ARBA00022664"/>
    </source>
</evidence>
<evidence type="ECO:0000313" key="8">
    <source>
        <dbReference type="EMBL" id="QHS88361.1"/>
    </source>
</evidence>
<dbReference type="InterPro" id="IPR029063">
    <property type="entry name" value="SAM-dependent_MTases_sf"/>
</dbReference>
<evidence type="ECO:0000256" key="4">
    <source>
        <dbReference type="ARBA" id="ARBA00022691"/>
    </source>
</evidence>
<keyword evidence="2" id="KW-0507">mRNA processing</keyword>
<protein>
    <recommendedName>
        <fullName evidence="7">mRNA cap 0 methyltransferase domain-containing protein</fullName>
    </recommendedName>
</protein>
<keyword evidence="4" id="KW-0949">S-adenosyl-L-methionine</keyword>
<dbReference type="GO" id="GO:0004484">
    <property type="term" value="F:mRNA guanylyltransferase activity"/>
    <property type="evidence" value="ECO:0007669"/>
    <property type="project" value="InterPro"/>
</dbReference>
<dbReference type="Gene3D" id="2.40.50.140">
    <property type="entry name" value="Nucleic acid-binding proteins"/>
    <property type="match status" value="1"/>
</dbReference>
<keyword evidence="5" id="KW-0694">RNA-binding</keyword>
<evidence type="ECO:0000259" key="7">
    <source>
        <dbReference type="PROSITE" id="PS51562"/>
    </source>
</evidence>
<sequence>MDKLIETYLKHKNSDSVKYEFELRFKHYLEPLTRSDYNNVIEWLLMCGFKIKQRVSLFRISLGKNIRAEIDGIDAIKQYCANQTSEHMKYVEKQQIAEPFTHQGYNVQFSLNSETVKPGVETMPDSNTFRFMKRIQLYHPDHPSFVIDCSIVKMLRNSPNKTMTKVFDITPVYEIEAECLETLPMKELKGEIAFMITHVLKGLQRTNFPISYKEITAVQEEYKELFPVGDRLKDLNFIGPNTVTLQHENLPMLTEDDFMVTDKADGERKLLFISKKMKMYLIPTSGRVENMNCTLEPQKGLPIGPMVLDGEHVVKDSHNNMHNTFYAFDMYYLNIDPLTEQNRNNLSINTNDVRAYTLPVRREVLMRVINSVFTSITNLSESKYAIQYKQFLTFSPANCKMLYEMPKPYHKDGLIFTPIQYGVGVSSVDSPISNKRTTWDLNFKWKPAEENTIDFYVDIDPTPKKTITGKEYKVITLKSSYNAYPTREQTDYTVCPSVSVYQNFDIISNGKQRIPFIGGRPYDVSAYMCNMYTNEEGNVCTESDGRPVEVLEHGSIVEFKYDATREKGWRWTPIRVRWDKTDPNAYSTAVKNWISIHNPVTYQMLVAPMKESVVSKSLRPIELDTEYYTLKTEKGNLKEGKLMSDFHNDIKRMLIDKISDKVRSSTRRKPLLIDFACGKGGDLQKWEDAQAGFVLGIDINNDNLHNTIDGAFLRVVQKKNRKSKRKEKELLPIIFVEGSSSLLIKEGEALKHDYENRILQYLFGMESTYPPMLSEKTQIPYGFCKQGFDIGSIQFALHYMFDSEESIMKFIYNLIDCIQVGGYFCATCFDGKSMMELLKNIKKGQIMSTAHDDTGTFKLSTDVKQGYVPFSNIRKQYDDSDMKEKGHYVPLSIGVKQQSLNKDKFLEEYLVFAEYFIPLMAKYGFELATNFQDFPNGTGLFKTVQSKFKDMSSEPNQEAISYLNRYYIFQKQKHIAFRGTKVYETETNHYLKIKIS</sequence>
<dbReference type="GO" id="GO:0003723">
    <property type="term" value="F:RNA binding"/>
    <property type="evidence" value="ECO:0007669"/>
    <property type="project" value="UniProtKB-KW"/>
</dbReference>
<dbReference type="Pfam" id="PF01331">
    <property type="entry name" value="mRNA_cap_enzyme"/>
    <property type="match status" value="1"/>
</dbReference>
<dbReference type="InterPro" id="IPR001339">
    <property type="entry name" value="mRNA_cap_enzyme_adenylation"/>
</dbReference>
<proteinExistence type="predicted"/>
<evidence type="ECO:0000256" key="6">
    <source>
        <dbReference type="ARBA" id="ARBA00023042"/>
    </source>
</evidence>
<dbReference type="Pfam" id="PF03291">
    <property type="entry name" value="mRNA_G-N7_MeTrfase"/>
    <property type="match status" value="1"/>
</dbReference>
<name>A0A6C0B9G8_9ZZZZ</name>
<keyword evidence="1" id="KW-0489">Methyltransferase</keyword>
<reference evidence="8" key="1">
    <citation type="journal article" date="2020" name="Nature">
        <title>Giant virus diversity and host interactions through global metagenomics.</title>
        <authorList>
            <person name="Schulz F."/>
            <person name="Roux S."/>
            <person name="Paez-Espino D."/>
            <person name="Jungbluth S."/>
            <person name="Walsh D.A."/>
            <person name="Denef V.J."/>
            <person name="McMahon K.D."/>
            <person name="Konstantinidis K.T."/>
            <person name="Eloe-Fadrosh E.A."/>
            <person name="Kyrpides N.C."/>
            <person name="Woyke T."/>
        </authorList>
    </citation>
    <scope>NUCLEOTIDE SEQUENCE</scope>
    <source>
        <strain evidence="8">GVMAG-M-3300010158-55</strain>
    </source>
</reference>